<organism evidence="1 2">
    <name type="scientific">Melipona quadrifasciata</name>
    <dbReference type="NCBI Taxonomy" id="166423"/>
    <lineage>
        <taxon>Eukaryota</taxon>
        <taxon>Metazoa</taxon>
        <taxon>Ecdysozoa</taxon>
        <taxon>Arthropoda</taxon>
        <taxon>Hexapoda</taxon>
        <taxon>Insecta</taxon>
        <taxon>Pterygota</taxon>
        <taxon>Neoptera</taxon>
        <taxon>Endopterygota</taxon>
        <taxon>Hymenoptera</taxon>
        <taxon>Apocrita</taxon>
        <taxon>Aculeata</taxon>
        <taxon>Apoidea</taxon>
        <taxon>Anthophila</taxon>
        <taxon>Apidae</taxon>
        <taxon>Melipona</taxon>
    </lineage>
</organism>
<dbReference type="STRING" id="166423.A0A0M8ZP86"/>
<reference evidence="1 2" key="1">
    <citation type="submission" date="2015-07" db="EMBL/GenBank/DDBJ databases">
        <title>The genome of Melipona quadrifasciata.</title>
        <authorList>
            <person name="Pan H."/>
            <person name="Kapheim K."/>
        </authorList>
    </citation>
    <scope>NUCLEOTIDE SEQUENCE [LARGE SCALE GENOMIC DNA]</scope>
    <source>
        <strain evidence="1">0111107301</strain>
        <tissue evidence="1">Whole body</tissue>
    </source>
</reference>
<evidence type="ECO:0000313" key="1">
    <source>
        <dbReference type="EMBL" id="KOX68117.1"/>
    </source>
</evidence>
<sequence>IVKAELAELVVGAPVSPDDSETRCQYLEKLLDRKREAAVMVNWPEVSGNVYIEDGEPSKGKKLQIAKIHRNIETILNQKNFSDS</sequence>
<accession>A0A0M8ZP86</accession>
<dbReference type="Proteomes" id="UP000053105">
    <property type="component" value="Unassembled WGS sequence"/>
</dbReference>
<protein>
    <submittedName>
        <fullName evidence="1">Uncharacterized protein</fullName>
    </submittedName>
</protein>
<dbReference type="OrthoDB" id="6126731at2759"/>
<feature type="non-terminal residue" evidence="1">
    <location>
        <position position="1"/>
    </location>
</feature>
<dbReference type="EMBL" id="KQ435951">
    <property type="protein sequence ID" value="KOX68117.1"/>
    <property type="molecule type" value="Genomic_DNA"/>
</dbReference>
<dbReference type="AlphaFoldDB" id="A0A0M8ZP86"/>
<proteinExistence type="predicted"/>
<keyword evidence="2" id="KW-1185">Reference proteome</keyword>
<name>A0A0M8ZP86_9HYME</name>
<gene>
    <name evidence="1" type="ORF">WN51_08025</name>
</gene>
<evidence type="ECO:0000313" key="2">
    <source>
        <dbReference type="Proteomes" id="UP000053105"/>
    </source>
</evidence>